<feature type="transmembrane region" description="Helical" evidence="5">
    <location>
        <begin position="242"/>
        <end position="265"/>
    </location>
</feature>
<protein>
    <submittedName>
        <fullName evidence="6">Amino acid permease-domain-containing protein</fullName>
    </submittedName>
</protein>
<evidence type="ECO:0000256" key="5">
    <source>
        <dbReference type="SAM" id="Phobius"/>
    </source>
</evidence>
<keyword evidence="3 5" id="KW-1133">Transmembrane helix</keyword>
<gene>
    <name evidence="6" type="ORF">B0F90DRAFT_1920021</name>
</gene>
<feature type="non-terminal residue" evidence="6">
    <location>
        <position position="415"/>
    </location>
</feature>
<evidence type="ECO:0000313" key="7">
    <source>
        <dbReference type="Proteomes" id="UP001203297"/>
    </source>
</evidence>
<dbReference type="PANTHER" id="PTHR11785:SF512">
    <property type="entry name" value="SOBREMESA, ISOFORM B"/>
    <property type="match status" value="1"/>
</dbReference>
<feature type="transmembrane region" description="Helical" evidence="5">
    <location>
        <begin position="375"/>
        <end position="394"/>
    </location>
</feature>
<proteinExistence type="predicted"/>
<evidence type="ECO:0000256" key="4">
    <source>
        <dbReference type="ARBA" id="ARBA00023136"/>
    </source>
</evidence>
<dbReference type="GO" id="GO:0015179">
    <property type="term" value="F:L-amino acid transmembrane transporter activity"/>
    <property type="evidence" value="ECO:0007669"/>
    <property type="project" value="TreeGrafter"/>
</dbReference>
<reference evidence="6" key="1">
    <citation type="journal article" date="2022" name="New Phytol.">
        <title>Evolutionary transition to the ectomycorrhizal habit in the genomes of a hyperdiverse lineage of mushroom-forming fungi.</title>
        <authorList>
            <person name="Looney B."/>
            <person name="Miyauchi S."/>
            <person name="Morin E."/>
            <person name="Drula E."/>
            <person name="Courty P.E."/>
            <person name="Kohler A."/>
            <person name="Kuo A."/>
            <person name="LaButti K."/>
            <person name="Pangilinan J."/>
            <person name="Lipzen A."/>
            <person name="Riley R."/>
            <person name="Andreopoulos W."/>
            <person name="He G."/>
            <person name="Johnson J."/>
            <person name="Nolan M."/>
            <person name="Tritt A."/>
            <person name="Barry K.W."/>
            <person name="Grigoriev I.V."/>
            <person name="Nagy L.G."/>
            <person name="Hibbett D."/>
            <person name="Henrissat B."/>
            <person name="Matheny P.B."/>
            <person name="Labbe J."/>
            <person name="Martin F.M."/>
        </authorList>
    </citation>
    <scope>NUCLEOTIDE SEQUENCE</scope>
    <source>
        <strain evidence="6">BPL690</strain>
    </source>
</reference>
<name>A0AAD4LYJ1_9AGAM</name>
<evidence type="ECO:0000256" key="2">
    <source>
        <dbReference type="ARBA" id="ARBA00022692"/>
    </source>
</evidence>
<keyword evidence="4 5" id="KW-0472">Membrane</keyword>
<evidence type="ECO:0000256" key="1">
    <source>
        <dbReference type="ARBA" id="ARBA00004141"/>
    </source>
</evidence>
<accession>A0AAD4LYJ1</accession>
<feature type="transmembrane region" description="Helical" evidence="5">
    <location>
        <begin position="96"/>
        <end position="116"/>
    </location>
</feature>
<dbReference type="Pfam" id="PF13520">
    <property type="entry name" value="AA_permease_2"/>
    <property type="match status" value="1"/>
</dbReference>
<sequence>MSFLRSSLRFCNNGDGVNANRPGAWRLKLTHVYNGVLEQHLSFFLQAISMVNAVVLEDPSTAAGERRLSLLNGIALMIGTQVKQPPFHLRKHPLKLWVQIGSGIFASPGIVVASTKSSSSSVAVWFIAALIAWTGASSFAELGAALPQNGGPRVFLGYTYGPLMSFLYSWISIFLIFPGSQAATSLVFAEYVNRVLWNATRGDDLPSLLIPESVIQVTAIFVIVLAAFIAVKTPALGPRVAVIYMTMKVLALLAIIVFGLLHGILNHSIPKSIPGPDPESGVVAYTRAIFACLFAYQGFHAFSFVCGEMQNPGRDIARSINYSMSFVTVLFSFVNCAYFSVLDPEIIARRNTVALDFGWACSALLEGPALPSGCHFLLGLTQFFAFCICTAGLLSGTIRTTPGLFWGFGFTTWDA</sequence>
<feature type="transmembrane region" description="Helical" evidence="5">
    <location>
        <begin position="285"/>
        <end position="307"/>
    </location>
</feature>
<dbReference type="Proteomes" id="UP001203297">
    <property type="component" value="Unassembled WGS sequence"/>
</dbReference>
<feature type="transmembrane region" description="Helical" evidence="5">
    <location>
        <begin position="122"/>
        <end position="146"/>
    </location>
</feature>
<feature type="transmembrane region" description="Helical" evidence="5">
    <location>
        <begin position="167"/>
        <end position="188"/>
    </location>
</feature>
<dbReference type="InterPro" id="IPR050598">
    <property type="entry name" value="AminoAcid_Transporter"/>
</dbReference>
<comment type="caution">
    <text evidence="6">The sequence shown here is derived from an EMBL/GenBank/DDBJ whole genome shotgun (WGS) entry which is preliminary data.</text>
</comment>
<evidence type="ECO:0000313" key="6">
    <source>
        <dbReference type="EMBL" id="KAI0293488.1"/>
    </source>
</evidence>
<feature type="transmembrane region" description="Helical" evidence="5">
    <location>
        <begin position="208"/>
        <end position="230"/>
    </location>
</feature>
<comment type="subcellular location">
    <subcellularLocation>
        <location evidence="1">Membrane</location>
        <topology evidence="1">Multi-pass membrane protein</topology>
    </subcellularLocation>
</comment>
<evidence type="ECO:0000256" key="3">
    <source>
        <dbReference type="ARBA" id="ARBA00022989"/>
    </source>
</evidence>
<dbReference type="PANTHER" id="PTHR11785">
    <property type="entry name" value="AMINO ACID TRANSPORTER"/>
    <property type="match status" value="1"/>
</dbReference>
<organism evidence="6 7">
    <name type="scientific">Multifurca ochricompacta</name>
    <dbReference type="NCBI Taxonomy" id="376703"/>
    <lineage>
        <taxon>Eukaryota</taxon>
        <taxon>Fungi</taxon>
        <taxon>Dikarya</taxon>
        <taxon>Basidiomycota</taxon>
        <taxon>Agaricomycotina</taxon>
        <taxon>Agaricomycetes</taxon>
        <taxon>Russulales</taxon>
        <taxon>Russulaceae</taxon>
        <taxon>Multifurca</taxon>
    </lineage>
</organism>
<keyword evidence="7" id="KW-1185">Reference proteome</keyword>
<keyword evidence="2 5" id="KW-0812">Transmembrane</keyword>
<dbReference type="AlphaFoldDB" id="A0AAD4LYJ1"/>
<dbReference type="GO" id="GO:0016020">
    <property type="term" value="C:membrane"/>
    <property type="evidence" value="ECO:0007669"/>
    <property type="project" value="UniProtKB-SubCell"/>
</dbReference>
<dbReference type="Gene3D" id="1.20.1740.10">
    <property type="entry name" value="Amino acid/polyamine transporter I"/>
    <property type="match status" value="1"/>
</dbReference>
<feature type="transmembrane region" description="Helical" evidence="5">
    <location>
        <begin position="319"/>
        <end position="341"/>
    </location>
</feature>
<dbReference type="EMBL" id="WTXG01000095">
    <property type="protein sequence ID" value="KAI0293488.1"/>
    <property type="molecule type" value="Genomic_DNA"/>
</dbReference>
<dbReference type="InterPro" id="IPR002293">
    <property type="entry name" value="AA/rel_permease1"/>
</dbReference>